<dbReference type="GO" id="GO:0016787">
    <property type="term" value="F:hydrolase activity"/>
    <property type="evidence" value="ECO:0007669"/>
    <property type="project" value="UniProtKB-KW"/>
</dbReference>
<sequence length="93" mass="10054">MIHCVLHDPDDSVAVVVTEGVKAGETLTALILDEDRTIQIPCKSDIPLGHKVAMKDLAVGDTVIKYGTDIGKVIAAIKTGEHAHVQNIKTKRW</sequence>
<keyword evidence="4" id="KW-1185">Reference proteome</keyword>
<evidence type="ECO:0000313" key="4">
    <source>
        <dbReference type="Proteomes" id="UP001363010"/>
    </source>
</evidence>
<proteinExistence type="predicted"/>
<keyword evidence="1" id="KW-0456">Lyase</keyword>
<evidence type="ECO:0000313" key="3">
    <source>
        <dbReference type="EMBL" id="MEJ8824561.1"/>
    </source>
</evidence>
<reference evidence="3 4" key="1">
    <citation type="submission" date="2024-03" db="EMBL/GenBank/DDBJ databases">
        <title>Novel species of the genus Variovorax.</title>
        <authorList>
            <person name="Liu Q."/>
            <person name="Xin Y.-H."/>
        </authorList>
    </citation>
    <scope>NUCLEOTIDE SEQUENCE [LARGE SCALE GENOMIC DNA]</scope>
    <source>
        <strain evidence="3 4">KACC 18501</strain>
    </source>
</reference>
<organism evidence="3 4">
    <name type="scientific">Variovorax humicola</name>
    <dbReference type="NCBI Taxonomy" id="1769758"/>
    <lineage>
        <taxon>Bacteria</taxon>
        <taxon>Pseudomonadati</taxon>
        <taxon>Pseudomonadota</taxon>
        <taxon>Betaproteobacteria</taxon>
        <taxon>Burkholderiales</taxon>
        <taxon>Comamonadaceae</taxon>
        <taxon>Variovorax</taxon>
    </lineage>
</organism>
<accession>A0ABU8W3E2</accession>
<dbReference type="EMBL" id="JBBKZV010000014">
    <property type="protein sequence ID" value="MEJ8824561.1"/>
    <property type="molecule type" value="Genomic_DNA"/>
</dbReference>
<dbReference type="Gene3D" id="2.30.130.110">
    <property type="match status" value="1"/>
</dbReference>
<dbReference type="InterPro" id="IPR013974">
    <property type="entry name" value="SAF"/>
</dbReference>
<dbReference type="SMART" id="SM00858">
    <property type="entry name" value="SAF"/>
    <property type="match status" value="1"/>
</dbReference>
<comment type="caution">
    <text evidence="3">The sequence shown here is derived from an EMBL/GenBank/DDBJ whole genome shotgun (WGS) entry which is preliminary data.</text>
</comment>
<evidence type="ECO:0000256" key="1">
    <source>
        <dbReference type="ARBA" id="ARBA00023239"/>
    </source>
</evidence>
<evidence type="ECO:0000259" key="2">
    <source>
        <dbReference type="SMART" id="SM00858"/>
    </source>
</evidence>
<name>A0ABU8W3E2_9BURK</name>
<gene>
    <name evidence="3" type="ORF">WKW80_21405</name>
</gene>
<dbReference type="Proteomes" id="UP001363010">
    <property type="component" value="Unassembled WGS sequence"/>
</dbReference>
<feature type="domain" description="SAF" evidence="2">
    <location>
        <begin position="11"/>
        <end position="89"/>
    </location>
</feature>
<dbReference type="CDD" id="cd11613">
    <property type="entry name" value="SAF_AH_GD"/>
    <property type="match status" value="1"/>
</dbReference>
<dbReference type="RefSeq" id="WP_340365583.1">
    <property type="nucleotide sequence ID" value="NZ_JBBKZV010000014.1"/>
</dbReference>
<dbReference type="InterPro" id="IPR044144">
    <property type="entry name" value="SAF_UxaA/GarD"/>
</dbReference>
<keyword evidence="3" id="KW-0378">Hydrolase</keyword>
<protein>
    <submittedName>
        <fullName evidence="3">UxaA family hydrolase</fullName>
    </submittedName>
</protein>